<sequence>MNAAAAATDGDACISGGSQGEAWQRVHDELRDRARPAEGRSPLATAAVIDSPTVRGADVVPDPGRGYGARKKADSRKRHIAVDVNGVLPIRRYRQAHEPAPDVKSGGRAPPRVRRLSPRPRG</sequence>
<reference evidence="2" key="1">
    <citation type="journal article" date="2014" name="Int. J. Syst. Evol. Microbiol.">
        <title>Complete genome sequence of Corynebacterium casei LMG S-19264T (=DSM 44701T), isolated from a smear-ripened cheese.</title>
        <authorList>
            <consortium name="US DOE Joint Genome Institute (JGI-PGF)"/>
            <person name="Walter F."/>
            <person name="Albersmeier A."/>
            <person name="Kalinowski J."/>
            <person name="Ruckert C."/>
        </authorList>
    </citation>
    <scope>NUCLEOTIDE SEQUENCE</scope>
    <source>
        <strain evidence="2">CGMCC 4.3508</strain>
    </source>
</reference>
<proteinExistence type="predicted"/>
<evidence type="ECO:0008006" key="4">
    <source>
        <dbReference type="Google" id="ProtNLM"/>
    </source>
</evidence>
<feature type="compositionally biased region" description="Basic residues" evidence="1">
    <location>
        <begin position="111"/>
        <end position="122"/>
    </location>
</feature>
<reference evidence="2" key="2">
    <citation type="submission" date="2020-09" db="EMBL/GenBank/DDBJ databases">
        <authorList>
            <person name="Sun Q."/>
            <person name="Zhou Y."/>
        </authorList>
    </citation>
    <scope>NUCLEOTIDE SEQUENCE</scope>
    <source>
        <strain evidence="2">CGMCC 4.3508</strain>
    </source>
</reference>
<feature type="region of interest" description="Disordered" evidence="1">
    <location>
        <begin position="1"/>
        <end position="26"/>
    </location>
</feature>
<feature type="region of interest" description="Disordered" evidence="1">
    <location>
        <begin position="54"/>
        <end position="74"/>
    </location>
</feature>
<keyword evidence="3" id="KW-1185">Reference proteome</keyword>
<dbReference type="Proteomes" id="UP000638263">
    <property type="component" value="Unassembled WGS sequence"/>
</dbReference>
<protein>
    <recommendedName>
        <fullName evidence="4">Transposase IS4-like domain-containing protein</fullName>
    </recommendedName>
</protein>
<evidence type="ECO:0000256" key="1">
    <source>
        <dbReference type="SAM" id="MobiDB-lite"/>
    </source>
</evidence>
<accession>A0A917VYS8</accession>
<dbReference type="EMBL" id="BMMH01000025">
    <property type="protein sequence ID" value="GGL40122.1"/>
    <property type="molecule type" value="Genomic_DNA"/>
</dbReference>
<dbReference type="AlphaFoldDB" id="A0A917VYS8"/>
<feature type="region of interest" description="Disordered" evidence="1">
    <location>
        <begin position="91"/>
        <end position="122"/>
    </location>
</feature>
<evidence type="ECO:0000313" key="3">
    <source>
        <dbReference type="Proteomes" id="UP000638263"/>
    </source>
</evidence>
<comment type="caution">
    <text evidence="2">The sequence shown here is derived from an EMBL/GenBank/DDBJ whole genome shotgun (WGS) entry which is preliminary data.</text>
</comment>
<gene>
    <name evidence="2" type="ORF">GCM10011588_63600</name>
</gene>
<evidence type="ECO:0000313" key="2">
    <source>
        <dbReference type="EMBL" id="GGL40122.1"/>
    </source>
</evidence>
<name>A0A917VYS8_9NOCA</name>
<organism evidence="2 3">
    <name type="scientific">Nocardia jinanensis</name>
    <dbReference type="NCBI Taxonomy" id="382504"/>
    <lineage>
        <taxon>Bacteria</taxon>
        <taxon>Bacillati</taxon>
        <taxon>Actinomycetota</taxon>
        <taxon>Actinomycetes</taxon>
        <taxon>Mycobacteriales</taxon>
        <taxon>Nocardiaceae</taxon>
        <taxon>Nocardia</taxon>
    </lineage>
</organism>